<sequence length="85" mass="9395">MYQDPATTESQASVPFPLIRALIRQKHIVVLLATLGVLLIGWWVAFRTGLVDGYVISAILAAATYFVIRVLVEVVELVAETLMPR</sequence>
<evidence type="ECO:0000256" key="1">
    <source>
        <dbReference type="SAM" id="Phobius"/>
    </source>
</evidence>
<dbReference type="AlphaFoldDB" id="A0A157SVJ0"/>
<accession>A0A157SVJ0</accession>
<keyword evidence="1" id="KW-0812">Transmembrane</keyword>
<feature type="transmembrane region" description="Helical" evidence="1">
    <location>
        <begin position="28"/>
        <end position="46"/>
    </location>
</feature>
<keyword evidence="1" id="KW-1133">Transmembrane helix</keyword>
<dbReference type="OrthoDB" id="9958780at2"/>
<dbReference type="STRING" id="288768.SAMEA3906486_05185"/>
<dbReference type="Proteomes" id="UP000076848">
    <property type="component" value="Unassembled WGS sequence"/>
</dbReference>
<name>A0A157SVJ0_9BORD</name>
<protein>
    <submittedName>
        <fullName evidence="2">Uncharacterized protein</fullName>
    </submittedName>
</protein>
<evidence type="ECO:0000313" key="3">
    <source>
        <dbReference type="Proteomes" id="UP000076848"/>
    </source>
</evidence>
<keyword evidence="1" id="KW-0472">Membrane</keyword>
<feature type="transmembrane region" description="Helical" evidence="1">
    <location>
        <begin position="58"/>
        <end position="79"/>
    </location>
</feature>
<gene>
    <name evidence="2" type="ORF">SAMEA3906486_05185</name>
</gene>
<proteinExistence type="predicted"/>
<reference evidence="2 3" key="1">
    <citation type="submission" date="2016-04" db="EMBL/GenBank/DDBJ databases">
        <authorList>
            <consortium name="Pathogen Informatics"/>
        </authorList>
    </citation>
    <scope>NUCLEOTIDE SEQUENCE [LARGE SCALE GENOMIC DNA]</scope>
    <source>
        <strain evidence="2 3">H050680373</strain>
    </source>
</reference>
<evidence type="ECO:0000313" key="2">
    <source>
        <dbReference type="EMBL" id="SAI74470.1"/>
    </source>
</evidence>
<organism evidence="2 3">
    <name type="scientific">Bordetella ansorpii</name>
    <dbReference type="NCBI Taxonomy" id="288768"/>
    <lineage>
        <taxon>Bacteria</taxon>
        <taxon>Pseudomonadati</taxon>
        <taxon>Pseudomonadota</taxon>
        <taxon>Betaproteobacteria</taxon>
        <taxon>Burkholderiales</taxon>
        <taxon>Alcaligenaceae</taxon>
        <taxon>Bordetella</taxon>
    </lineage>
</organism>
<dbReference type="RefSeq" id="WP_066133736.1">
    <property type="nucleotide sequence ID" value="NZ_FKIF01000010.1"/>
</dbReference>
<dbReference type="EMBL" id="FKIF01000010">
    <property type="protein sequence ID" value="SAI74470.1"/>
    <property type="molecule type" value="Genomic_DNA"/>
</dbReference>
<keyword evidence="3" id="KW-1185">Reference proteome</keyword>